<dbReference type="SUPFAM" id="SSF55073">
    <property type="entry name" value="Nucleotide cyclase"/>
    <property type="match status" value="1"/>
</dbReference>
<comment type="catalytic activity">
    <reaction evidence="2">
        <text>2 GTP = 3',3'-c-di-GMP + 2 diphosphate</text>
        <dbReference type="Rhea" id="RHEA:24898"/>
        <dbReference type="ChEBI" id="CHEBI:33019"/>
        <dbReference type="ChEBI" id="CHEBI:37565"/>
        <dbReference type="ChEBI" id="CHEBI:58805"/>
        <dbReference type="EC" id="2.7.7.65"/>
    </reaction>
</comment>
<evidence type="ECO:0000259" key="4">
    <source>
        <dbReference type="PROSITE" id="PS50885"/>
    </source>
</evidence>
<dbReference type="InterPro" id="IPR000160">
    <property type="entry name" value="GGDEF_dom"/>
</dbReference>
<name>A0A6M4IZV5_9BACT</name>
<dbReference type="InterPro" id="IPR050469">
    <property type="entry name" value="Diguanylate_Cyclase"/>
</dbReference>
<feature type="transmembrane region" description="Helical" evidence="3">
    <location>
        <begin position="164"/>
        <end position="183"/>
    </location>
</feature>
<dbReference type="InterPro" id="IPR003660">
    <property type="entry name" value="HAMP_dom"/>
</dbReference>
<feature type="transmembrane region" description="Helical" evidence="3">
    <location>
        <begin position="92"/>
        <end position="110"/>
    </location>
</feature>
<protein>
    <recommendedName>
        <fullName evidence="1">diguanylate cyclase</fullName>
        <ecNumber evidence="1">2.7.7.65</ecNumber>
    </recommendedName>
</protein>
<accession>A0A6M4IZV5</accession>
<dbReference type="PROSITE" id="PS50887">
    <property type="entry name" value="GGDEF"/>
    <property type="match status" value="1"/>
</dbReference>
<dbReference type="InterPro" id="IPR029787">
    <property type="entry name" value="Nucleotide_cyclase"/>
</dbReference>
<proteinExistence type="predicted"/>
<sequence>MNSETPRTDVANADILLWQTGYRLVLALVAGIIAVGLRSAGILTLSSVAYVTVGPDSADRVLGLVAVTYVALVLGIRALVQRTRAAGRTLSTLMVVADLVVVFLLVFLLAEPSDYHRGLLLALFSLQLTHVYFGRAPALLLLAAIAAAFLLINDIAQRYSNDVSWPEALTTLGFFCLGSLLVIRVQSSLHARLGTLVAIFERAEEGDFANSYDVAADKSPDAITTVGRAYNRMRTQLASIVQTDPLSGCYNRRGFEQQYRRELARAARAQTDVALIAIDLDFFKLVNDTHGHLVGDQVIAETGELLRANARTDDIVARTGGEEFMVLAPNTSAAGAQHLAVRILEAFRRRTFGEPKAKVTVTVSVGVVSDTVPDDSIAEALRSRADEALYAAKRSGRNRVVLWSHGLDALRFGQTSGEFPPVSV</sequence>
<dbReference type="InterPro" id="IPR043128">
    <property type="entry name" value="Rev_trsase/Diguanyl_cyclase"/>
</dbReference>
<dbReference type="GO" id="GO:1902201">
    <property type="term" value="P:negative regulation of bacterial-type flagellum-dependent cell motility"/>
    <property type="evidence" value="ECO:0007669"/>
    <property type="project" value="TreeGrafter"/>
</dbReference>
<feature type="domain" description="HAMP" evidence="4">
    <location>
        <begin position="187"/>
        <end position="242"/>
    </location>
</feature>
<dbReference type="Pfam" id="PF00990">
    <property type="entry name" value="GGDEF"/>
    <property type="match status" value="1"/>
</dbReference>
<dbReference type="GO" id="GO:0005886">
    <property type="term" value="C:plasma membrane"/>
    <property type="evidence" value="ECO:0007669"/>
    <property type="project" value="TreeGrafter"/>
</dbReference>
<dbReference type="PANTHER" id="PTHR45138">
    <property type="entry name" value="REGULATORY COMPONENTS OF SENSORY TRANSDUCTION SYSTEM"/>
    <property type="match status" value="1"/>
</dbReference>
<dbReference type="EC" id="2.7.7.65" evidence="1"/>
<dbReference type="PROSITE" id="PS50885">
    <property type="entry name" value="HAMP"/>
    <property type="match status" value="1"/>
</dbReference>
<reference evidence="6 7" key="1">
    <citation type="submission" date="2020-05" db="EMBL/GenBank/DDBJ databases">
        <title>Complete genome sequence of Gemmatimonas greenlandica TET16.</title>
        <authorList>
            <person name="Zeng Y."/>
        </authorList>
    </citation>
    <scope>NUCLEOTIDE SEQUENCE [LARGE SCALE GENOMIC DNA]</scope>
    <source>
        <strain evidence="6 7">TET16</strain>
    </source>
</reference>
<evidence type="ECO:0000313" key="6">
    <source>
        <dbReference type="EMBL" id="QJR37731.1"/>
    </source>
</evidence>
<dbReference type="Gene3D" id="6.10.340.10">
    <property type="match status" value="1"/>
</dbReference>
<evidence type="ECO:0000256" key="3">
    <source>
        <dbReference type="SAM" id="Phobius"/>
    </source>
</evidence>
<evidence type="ECO:0000256" key="2">
    <source>
        <dbReference type="ARBA" id="ARBA00034247"/>
    </source>
</evidence>
<gene>
    <name evidence="6" type="ORF">HKW67_20495</name>
</gene>
<keyword evidence="7" id="KW-1185">Reference proteome</keyword>
<dbReference type="AlphaFoldDB" id="A0A6M4IZV5"/>
<dbReference type="Proteomes" id="UP000500938">
    <property type="component" value="Chromosome"/>
</dbReference>
<evidence type="ECO:0000256" key="1">
    <source>
        <dbReference type="ARBA" id="ARBA00012528"/>
    </source>
</evidence>
<evidence type="ECO:0000259" key="5">
    <source>
        <dbReference type="PROSITE" id="PS50887"/>
    </source>
</evidence>
<keyword evidence="3" id="KW-1133">Transmembrane helix</keyword>
<dbReference type="EMBL" id="CP053085">
    <property type="protein sequence ID" value="QJR37731.1"/>
    <property type="molecule type" value="Genomic_DNA"/>
</dbReference>
<dbReference type="Gene3D" id="3.30.70.270">
    <property type="match status" value="1"/>
</dbReference>
<dbReference type="NCBIfam" id="TIGR00254">
    <property type="entry name" value="GGDEF"/>
    <property type="match status" value="1"/>
</dbReference>
<dbReference type="GO" id="GO:0052621">
    <property type="term" value="F:diguanylate cyclase activity"/>
    <property type="evidence" value="ECO:0007669"/>
    <property type="project" value="UniProtKB-EC"/>
</dbReference>
<dbReference type="RefSeq" id="WP_171227166.1">
    <property type="nucleotide sequence ID" value="NZ_CP053085.1"/>
</dbReference>
<feature type="domain" description="GGDEF" evidence="5">
    <location>
        <begin position="271"/>
        <end position="405"/>
    </location>
</feature>
<dbReference type="SMART" id="SM00304">
    <property type="entry name" value="HAMP"/>
    <property type="match status" value="1"/>
</dbReference>
<feature type="transmembrane region" description="Helical" evidence="3">
    <location>
        <begin position="24"/>
        <end position="49"/>
    </location>
</feature>
<dbReference type="PANTHER" id="PTHR45138:SF9">
    <property type="entry name" value="DIGUANYLATE CYCLASE DGCM-RELATED"/>
    <property type="match status" value="1"/>
</dbReference>
<feature type="transmembrane region" description="Helical" evidence="3">
    <location>
        <begin position="61"/>
        <end position="80"/>
    </location>
</feature>
<organism evidence="6 7">
    <name type="scientific">Gemmatimonas groenlandica</name>
    <dbReference type="NCBI Taxonomy" id="2732249"/>
    <lineage>
        <taxon>Bacteria</taxon>
        <taxon>Pseudomonadati</taxon>
        <taxon>Gemmatimonadota</taxon>
        <taxon>Gemmatimonadia</taxon>
        <taxon>Gemmatimonadales</taxon>
        <taxon>Gemmatimonadaceae</taxon>
        <taxon>Gemmatimonas</taxon>
    </lineage>
</organism>
<dbReference type="GO" id="GO:0043709">
    <property type="term" value="P:cell adhesion involved in single-species biofilm formation"/>
    <property type="evidence" value="ECO:0007669"/>
    <property type="project" value="TreeGrafter"/>
</dbReference>
<dbReference type="CDD" id="cd01949">
    <property type="entry name" value="GGDEF"/>
    <property type="match status" value="1"/>
</dbReference>
<feature type="transmembrane region" description="Helical" evidence="3">
    <location>
        <begin position="130"/>
        <end position="152"/>
    </location>
</feature>
<keyword evidence="3" id="KW-0812">Transmembrane</keyword>
<dbReference type="KEGG" id="ggr:HKW67_20495"/>
<evidence type="ECO:0000313" key="7">
    <source>
        <dbReference type="Proteomes" id="UP000500938"/>
    </source>
</evidence>
<dbReference type="SMART" id="SM00267">
    <property type="entry name" value="GGDEF"/>
    <property type="match status" value="1"/>
</dbReference>
<keyword evidence="3" id="KW-0472">Membrane</keyword>
<dbReference type="FunFam" id="3.30.70.270:FF:000001">
    <property type="entry name" value="Diguanylate cyclase domain protein"/>
    <property type="match status" value="1"/>
</dbReference>
<dbReference type="GO" id="GO:0007165">
    <property type="term" value="P:signal transduction"/>
    <property type="evidence" value="ECO:0007669"/>
    <property type="project" value="InterPro"/>
</dbReference>